<keyword evidence="1" id="KW-0863">Zinc-finger</keyword>
<proteinExistence type="predicted"/>
<keyword evidence="1" id="KW-0479">Metal-binding</keyword>
<dbReference type="PROSITE" id="PS50157">
    <property type="entry name" value="ZINC_FINGER_C2H2_2"/>
    <property type="match status" value="1"/>
</dbReference>
<name>A0AA39QV31_9LECA</name>
<organism evidence="4 5">
    <name type="scientific">Cladonia borealis</name>
    <dbReference type="NCBI Taxonomy" id="184061"/>
    <lineage>
        <taxon>Eukaryota</taxon>
        <taxon>Fungi</taxon>
        <taxon>Dikarya</taxon>
        <taxon>Ascomycota</taxon>
        <taxon>Pezizomycotina</taxon>
        <taxon>Lecanoromycetes</taxon>
        <taxon>OSLEUM clade</taxon>
        <taxon>Lecanoromycetidae</taxon>
        <taxon>Lecanorales</taxon>
        <taxon>Lecanorineae</taxon>
        <taxon>Cladoniaceae</taxon>
        <taxon>Cladonia</taxon>
    </lineage>
</organism>
<evidence type="ECO:0000256" key="2">
    <source>
        <dbReference type="SAM" id="MobiDB-lite"/>
    </source>
</evidence>
<keyword evidence="1" id="KW-0862">Zinc</keyword>
<evidence type="ECO:0000259" key="3">
    <source>
        <dbReference type="PROSITE" id="PS50157"/>
    </source>
</evidence>
<protein>
    <recommendedName>
        <fullName evidence="3">C2H2-type domain-containing protein</fullName>
    </recommendedName>
</protein>
<evidence type="ECO:0000313" key="4">
    <source>
        <dbReference type="EMBL" id="KAK0509725.1"/>
    </source>
</evidence>
<comment type="caution">
    <text evidence="4">The sequence shown here is derived from an EMBL/GenBank/DDBJ whole genome shotgun (WGS) entry which is preliminary data.</text>
</comment>
<dbReference type="AlphaFoldDB" id="A0AA39QV31"/>
<dbReference type="SMART" id="SM00355">
    <property type="entry name" value="ZnF_C2H2"/>
    <property type="match status" value="2"/>
</dbReference>
<dbReference type="PROSITE" id="PS00028">
    <property type="entry name" value="ZINC_FINGER_C2H2_1"/>
    <property type="match status" value="1"/>
</dbReference>
<keyword evidence="5" id="KW-1185">Reference proteome</keyword>
<dbReference type="Proteomes" id="UP001166286">
    <property type="component" value="Unassembled WGS sequence"/>
</dbReference>
<feature type="domain" description="C2H2-type" evidence="3">
    <location>
        <begin position="179"/>
        <end position="201"/>
    </location>
</feature>
<dbReference type="GO" id="GO:0008270">
    <property type="term" value="F:zinc ion binding"/>
    <property type="evidence" value="ECO:0007669"/>
    <property type="project" value="UniProtKB-KW"/>
</dbReference>
<gene>
    <name evidence="4" type="ORF">JMJ35_008119</name>
</gene>
<evidence type="ECO:0000313" key="5">
    <source>
        <dbReference type="Proteomes" id="UP001166286"/>
    </source>
</evidence>
<sequence length="235" mass="26020">MNQQSPILPMQEEEWWQEGRPLHSASGAVPGQGSYPIDHAFDEPIAPDYRVDQSLYPSSPHLNSFVPFNGSMTPNDFPVAPSVNSLTAAYVSDGGPWDLPSPDFSSRHAPHMTMNHNFYPMPNSYNSTSSPYAGNSHDTYSSWDMEPVAETSQPILADGNNLTAPSANTGRQRVMKTRSTCKTCRKSFSRPSDLNRHAKKHQPGARIYKCSIAGCDYEGSYRKDKLAAHVKNCHT</sequence>
<dbReference type="InterPro" id="IPR036236">
    <property type="entry name" value="Znf_C2H2_sf"/>
</dbReference>
<dbReference type="EMBL" id="JAFEKC020000018">
    <property type="protein sequence ID" value="KAK0509725.1"/>
    <property type="molecule type" value="Genomic_DNA"/>
</dbReference>
<feature type="region of interest" description="Disordered" evidence="2">
    <location>
        <begin position="22"/>
        <end position="41"/>
    </location>
</feature>
<evidence type="ECO:0000256" key="1">
    <source>
        <dbReference type="PROSITE-ProRule" id="PRU00042"/>
    </source>
</evidence>
<accession>A0AA39QV31</accession>
<reference evidence="4" key="1">
    <citation type="submission" date="2023-03" db="EMBL/GenBank/DDBJ databases">
        <title>Complete genome of Cladonia borealis.</title>
        <authorList>
            <person name="Park H."/>
        </authorList>
    </citation>
    <scope>NUCLEOTIDE SEQUENCE</scope>
    <source>
        <strain evidence="4">ANT050790</strain>
    </source>
</reference>
<dbReference type="InterPro" id="IPR013087">
    <property type="entry name" value="Znf_C2H2_type"/>
</dbReference>
<dbReference type="SUPFAM" id="SSF57667">
    <property type="entry name" value="beta-beta-alpha zinc fingers"/>
    <property type="match status" value="1"/>
</dbReference>
<dbReference type="Gene3D" id="3.30.160.60">
    <property type="entry name" value="Classic Zinc Finger"/>
    <property type="match status" value="1"/>
</dbReference>